<feature type="compositionally biased region" description="Basic and acidic residues" evidence="3">
    <location>
        <begin position="266"/>
        <end position="292"/>
    </location>
</feature>
<feature type="compositionally biased region" description="Basic residues" evidence="3">
    <location>
        <begin position="231"/>
        <end position="252"/>
    </location>
</feature>
<dbReference type="PANTHER" id="PTHR10584">
    <property type="entry name" value="SUGAR KINASE"/>
    <property type="match status" value="1"/>
</dbReference>
<feature type="region of interest" description="Disordered" evidence="3">
    <location>
        <begin position="214"/>
        <end position="301"/>
    </location>
</feature>
<proteinExistence type="predicted"/>
<dbReference type="Gene3D" id="3.40.1190.20">
    <property type="match status" value="1"/>
</dbReference>
<dbReference type="InterPro" id="IPR029056">
    <property type="entry name" value="Ribokinase-like"/>
</dbReference>
<dbReference type="Pfam" id="PF00294">
    <property type="entry name" value="PfkB"/>
    <property type="match status" value="1"/>
</dbReference>
<dbReference type="PANTHER" id="PTHR10584:SF166">
    <property type="entry name" value="RIBOKINASE"/>
    <property type="match status" value="1"/>
</dbReference>
<evidence type="ECO:0000313" key="5">
    <source>
        <dbReference type="EMBL" id="GAA0589745.1"/>
    </source>
</evidence>
<evidence type="ECO:0000256" key="3">
    <source>
        <dbReference type="SAM" id="MobiDB-lite"/>
    </source>
</evidence>
<accession>A0ABN1FFT7</accession>
<keyword evidence="2" id="KW-0418">Kinase</keyword>
<feature type="compositionally biased region" description="Gly residues" evidence="3">
    <location>
        <begin position="253"/>
        <end position="265"/>
    </location>
</feature>
<sequence>MPVLVFGSVNADLVFALPELPAPGRTVLGEAYRALPGGKGANQAVAAARDGARLALAGAVGRDPLADVALSASRAAGVDLSRVAALGAPTGCAAVCVDPAGRNQIAVASGANALARAVQVEDAALDPGTVLLLQMEVSPAETARLIARARTRGSRSVLNLAPPGSLPDGALQAVDLLVANEHEAAWLAARFGCGADAAALRAALGGGPDVAVTRGEAGAGGGDRGRDRARARLPRRGNRHDRRRRLLVRRAGRGAGSGRAFGGGDAARRGGGRDRLHPPGRRGCDARRRRDGSVPPLFGLSLRTPPPCSRLGKCWSGRRGGPRSGGCTPAGWRRPPLLPPLGRAAPEPGSRSK</sequence>
<comment type="caution">
    <text evidence="5">The sequence shown here is derived from an EMBL/GenBank/DDBJ whole genome shotgun (WGS) entry which is preliminary data.</text>
</comment>
<dbReference type="PRINTS" id="PR00990">
    <property type="entry name" value="RIBOKINASE"/>
</dbReference>
<protein>
    <recommendedName>
        <fullName evidence="4">Carbohydrate kinase PfkB domain-containing protein</fullName>
    </recommendedName>
</protein>
<dbReference type="InterPro" id="IPR002139">
    <property type="entry name" value="Ribo/fructo_kinase"/>
</dbReference>
<dbReference type="SUPFAM" id="SSF53613">
    <property type="entry name" value="Ribokinase-like"/>
    <property type="match status" value="1"/>
</dbReference>
<dbReference type="InterPro" id="IPR011611">
    <property type="entry name" value="PfkB_dom"/>
</dbReference>
<organism evidence="5 6">
    <name type="scientific">Craurococcus roseus</name>
    <dbReference type="NCBI Taxonomy" id="77585"/>
    <lineage>
        <taxon>Bacteria</taxon>
        <taxon>Pseudomonadati</taxon>
        <taxon>Pseudomonadota</taxon>
        <taxon>Alphaproteobacteria</taxon>
        <taxon>Acetobacterales</taxon>
        <taxon>Acetobacteraceae</taxon>
        <taxon>Craurococcus</taxon>
    </lineage>
</organism>
<name>A0ABN1FFT7_9PROT</name>
<evidence type="ECO:0000256" key="1">
    <source>
        <dbReference type="ARBA" id="ARBA00022679"/>
    </source>
</evidence>
<reference evidence="5 6" key="1">
    <citation type="journal article" date="2019" name="Int. J. Syst. Evol. Microbiol.">
        <title>The Global Catalogue of Microorganisms (GCM) 10K type strain sequencing project: providing services to taxonomists for standard genome sequencing and annotation.</title>
        <authorList>
            <consortium name="The Broad Institute Genomics Platform"/>
            <consortium name="The Broad Institute Genome Sequencing Center for Infectious Disease"/>
            <person name="Wu L."/>
            <person name="Ma J."/>
        </authorList>
    </citation>
    <scope>NUCLEOTIDE SEQUENCE [LARGE SCALE GENOMIC DNA]</scope>
    <source>
        <strain evidence="5 6">JCM 9933</strain>
    </source>
</reference>
<feature type="domain" description="Carbohydrate kinase PfkB" evidence="4">
    <location>
        <begin position="3"/>
        <end position="219"/>
    </location>
</feature>
<feature type="region of interest" description="Disordered" evidence="3">
    <location>
        <begin position="313"/>
        <end position="353"/>
    </location>
</feature>
<feature type="compositionally biased region" description="Low complexity" evidence="3">
    <location>
        <begin position="325"/>
        <end position="353"/>
    </location>
</feature>
<keyword evidence="6" id="KW-1185">Reference proteome</keyword>
<dbReference type="EMBL" id="BAAAFZ010000047">
    <property type="protein sequence ID" value="GAA0589745.1"/>
    <property type="molecule type" value="Genomic_DNA"/>
</dbReference>
<gene>
    <name evidence="5" type="ORF">GCM10009416_30350</name>
</gene>
<evidence type="ECO:0000259" key="4">
    <source>
        <dbReference type="Pfam" id="PF00294"/>
    </source>
</evidence>
<evidence type="ECO:0000256" key="2">
    <source>
        <dbReference type="ARBA" id="ARBA00022777"/>
    </source>
</evidence>
<evidence type="ECO:0000313" key="6">
    <source>
        <dbReference type="Proteomes" id="UP001501588"/>
    </source>
</evidence>
<keyword evidence="1" id="KW-0808">Transferase</keyword>
<dbReference type="Proteomes" id="UP001501588">
    <property type="component" value="Unassembled WGS sequence"/>
</dbReference>